<evidence type="ECO:0000313" key="1">
    <source>
        <dbReference type="EMBL" id="RZU43615.1"/>
    </source>
</evidence>
<name>A0A4Q7Z242_9BACT</name>
<dbReference type="EMBL" id="SHKW01000001">
    <property type="protein sequence ID" value="RZU43615.1"/>
    <property type="molecule type" value="Genomic_DNA"/>
</dbReference>
<reference evidence="1 2" key="1">
    <citation type="submission" date="2019-02" db="EMBL/GenBank/DDBJ databases">
        <title>Genomic Encyclopedia of Archaeal and Bacterial Type Strains, Phase II (KMG-II): from individual species to whole genera.</title>
        <authorList>
            <person name="Goeker M."/>
        </authorList>
    </citation>
    <scope>NUCLEOTIDE SEQUENCE [LARGE SCALE GENOMIC DNA]</scope>
    <source>
        <strain evidence="1 2">DSM 18101</strain>
    </source>
</reference>
<gene>
    <name evidence="1" type="ORF">BDD14_5294</name>
</gene>
<keyword evidence="2" id="KW-1185">Reference proteome</keyword>
<comment type="caution">
    <text evidence="1">The sequence shown here is derived from an EMBL/GenBank/DDBJ whole genome shotgun (WGS) entry which is preliminary data.</text>
</comment>
<proteinExistence type="predicted"/>
<sequence>MSIFENLRPHRIQHSLVVFCLLSVLPPLSAQTAKELMIDACYNERKQHKNDALWASRVERHTAGHIYLEEEIETVGGPIHRLILVDGHEPSPSERKQDDDRLGKLLQNPKAQQAMKKNREADQKNVDEILRAVPDALLFEDQGRQEGLEKLAFRPNPAYNPTPYEERALPALSGVILIDLQEKRLAQFSATLTEQVDFGYGVLGQLKKGGTIEVKRIRLSPGIWKTNSSKISVYGASFSSRPLASSRTKLKAASSR</sequence>
<dbReference type="AlphaFoldDB" id="A0A4Q7Z242"/>
<protein>
    <submittedName>
        <fullName evidence="1">Uncharacterized protein</fullName>
    </submittedName>
</protein>
<dbReference type="Proteomes" id="UP000292958">
    <property type="component" value="Unassembled WGS sequence"/>
</dbReference>
<evidence type="ECO:0000313" key="2">
    <source>
        <dbReference type="Proteomes" id="UP000292958"/>
    </source>
</evidence>
<organism evidence="1 2">
    <name type="scientific">Edaphobacter modestus</name>
    <dbReference type="NCBI Taxonomy" id="388466"/>
    <lineage>
        <taxon>Bacteria</taxon>
        <taxon>Pseudomonadati</taxon>
        <taxon>Acidobacteriota</taxon>
        <taxon>Terriglobia</taxon>
        <taxon>Terriglobales</taxon>
        <taxon>Acidobacteriaceae</taxon>
        <taxon>Edaphobacter</taxon>
    </lineage>
</organism>
<accession>A0A4Q7Z242</accession>